<proteinExistence type="predicted"/>
<dbReference type="STRING" id="1391654.AKJ09_03665"/>
<reference evidence="1 2" key="1">
    <citation type="submission" date="2015-08" db="EMBL/GenBank/DDBJ databases">
        <authorList>
            <person name="Babu N.S."/>
            <person name="Beckwith C.J."/>
            <person name="Beseler K.G."/>
            <person name="Brison A."/>
            <person name="Carone J.V."/>
            <person name="Caskin T.P."/>
            <person name="Diamond M."/>
            <person name="Durham M.E."/>
            <person name="Foxe J.M."/>
            <person name="Go M."/>
            <person name="Henderson B.A."/>
            <person name="Jones I.B."/>
            <person name="McGettigan J.A."/>
            <person name="Micheletti S.J."/>
            <person name="Nasrallah M.E."/>
            <person name="Ortiz D."/>
            <person name="Piller C.R."/>
            <person name="Privatt S.R."/>
            <person name="Schneider S.L."/>
            <person name="Sharp S."/>
            <person name="Smith T.C."/>
            <person name="Stanton J.D."/>
            <person name="Ullery H.E."/>
            <person name="Wilson R.J."/>
            <person name="Serrano M.G."/>
            <person name="Buck G."/>
            <person name="Lee V."/>
            <person name="Wang Y."/>
            <person name="Carvalho R."/>
            <person name="Voegtly L."/>
            <person name="Shi R."/>
            <person name="Duckworth R."/>
            <person name="Johnson A."/>
            <person name="Loviza R."/>
            <person name="Walstead R."/>
            <person name="Shah Z."/>
            <person name="Kiflezghi M."/>
            <person name="Wade K."/>
            <person name="Ball S.L."/>
            <person name="Bradley K.W."/>
            <person name="Asai D.J."/>
            <person name="Bowman C.A."/>
            <person name="Russell D.A."/>
            <person name="Pope W.H."/>
            <person name="Jacobs-Sera D."/>
            <person name="Hendrix R.W."/>
            <person name="Hatfull G.F."/>
        </authorList>
    </citation>
    <scope>NUCLEOTIDE SEQUENCE [LARGE SCALE GENOMIC DNA]</scope>
    <source>
        <strain evidence="1 2">DSM 27648</strain>
    </source>
</reference>
<dbReference type="Proteomes" id="UP000064967">
    <property type="component" value="Chromosome"/>
</dbReference>
<gene>
    <name evidence="1" type="ORF">AKJ09_03665</name>
</gene>
<protein>
    <submittedName>
        <fullName evidence="1">Uncharacterized protein</fullName>
    </submittedName>
</protein>
<organism evidence="1 2">
    <name type="scientific">Labilithrix luteola</name>
    <dbReference type="NCBI Taxonomy" id="1391654"/>
    <lineage>
        <taxon>Bacteria</taxon>
        <taxon>Pseudomonadati</taxon>
        <taxon>Myxococcota</taxon>
        <taxon>Polyangia</taxon>
        <taxon>Polyangiales</taxon>
        <taxon>Labilitrichaceae</taxon>
        <taxon>Labilithrix</taxon>
    </lineage>
</organism>
<evidence type="ECO:0000313" key="1">
    <source>
        <dbReference type="EMBL" id="AKU97001.1"/>
    </source>
</evidence>
<dbReference type="EMBL" id="CP012333">
    <property type="protein sequence ID" value="AKU97001.1"/>
    <property type="molecule type" value="Genomic_DNA"/>
</dbReference>
<evidence type="ECO:0000313" key="2">
    <source>
        <dbReference type="Proteomes" id="UP000064967"/>
    </source>
</evidence>
<dbReference type="PATRIC" id="fig|1391654.3.peg.3714"/>
<dbReference type="KEGG" id="llu:AKJ09_03665"/>
<dbReference type="AlphaFoldDB" id="A0A0K1PUF3"/>
<keyword evidence="2" id="KW-1185">Reference proteome</keyword>
<sequence length="1023" mass="107599">MLQFQIQQSPFRLGLAEGVDPRLAPFGTLTQAVNAVWKKSGRLEKRNGTTKLTNAIMGGGTITTANRLGVRGSELMLFDVDGNAFTYTNDTLGWRRIPGTPRPGLTWRTELDSNSGVAGYDCVVAGNALVTAWISGSPYSSGGPPTGPLWLRATDLTSGKVLFGPTQLAASANGVRIVKQSETVVAVIFSSGPNINMQGFIVSSMTLDPGLPVATLRADNAGTSFDACLLSNGTICIAYNSAIRLELYAYNYVPGVSITQAAAGGVTGTGGTVSICSTSTELYVSWFASVGFIRTAIASPITLAQVVAATNVEAAISAPLSISSIAKAGRCLLAYSLDFGAPTRMLVTINVSSSGVVDTGSRRATGNVQSISRPFTLNGADYIYVADNFRLFGGGSYLLQIPSSNGGTGTLIPHLYIGRIDTLLGANVMLGTVTPMPDGKRSVGALPYLSEVSGPATTTRLCALRTVVMAIRDMRPVDHDRSVQYGREMYCSGAVLSAYDGRLLFDYGWSREPEIVNVAQNGTGSMGAGLYQYAGVLAYRSSAGVVHRSAPSAMLAPYTAAANSRAQVDLRTVCTQSKATAENGDIASVAPTTSAILVYRTTAGQPQLYELTILPNVNALTFDPKQTTNSLLDDKADASIGGGTNVALATRPTIYTQGGVLPDEQPPAFVTMTLHKSRLWGIDGSQRKVWFSKSFEDDFGFAPGFSSSFVMDFESDVTALASLDDKLVVMGGNWIRYILGDGPGPNGADGIFQPPQPIQTNTGCISPRSVVSTPLGIMFQSARGIELLSRTLEVAWLGKSVRDTLAAFPVVTSAVLVPNTNHVRFSCNTTDGTAGCVLVFDLSESQWTTFVYSDGLATSLPIADACLLNGSYTFVTSGGVVYTETTAHCLDAGATYVPMRLETAEYSATGPLAFQSVRAFSLEGISNDNHDLQISVWYNGDTVTPDTVTFAAGSPVTTPGPLEGCDVSPGTRRKCQFIRFTIQDSAPSGGLPVGTGKGPSFDSMGIEVGVKRGFGKKPATKTG</sequence>
<accession>A0A0K1PUF3</accession>
<dbReference type="RefSeq" id="WP_146648216.1">
    <property type="nucleotide sequence ID" value="NZ_CP012333.1"/>
</dbReference>
<name>A0A0K1PUF3_9BACT</name>